<dbReference type="EMBL" id="CADIKM010000003">
    <property type="protein sequence ID" value="CAB3779881.1"/>
    <property type="molecule type" value="Genomic_DNA"/>
</dbReference>
<dbReference type="InterPro" id="IPR014182">
    <property type="entry name" value="ADH_Zn_typ-1"/>
</dbReference>
<dbReference type="Pfam" id="PF13602">
    <property type="entry name" value="ADH_zinc_N_2"/>
    <property type="match status" value="1"/>
</dbReference>
<dbReference type="PANTHER" id="PTHR44154">
    <property type="entry name" value="QUINONE OXIDOREDUCTASE"/>
    <property type="match status" value="1"/>
</dbReference>
<keyword evidence="6" id="KW-0560">Oxidoreductase</keyword>
<keyword evidence="6" id="KW-0862">Zinc</keyword>
<feature type="domain" description="Enoyl reductase (ER)" evidence="7">
    <location>
        <begin position="13"/>
        <end position="334"/>
    </location>
</feature>
<comment type="subunit">
    <text evidence="2">Homotetramer.</text>
</comment>
<dbReference type="NCBIfam" id="TIGR02817">
    <property type="entry name" value="adh_fam_1"/>
    <property type="match status" value="1"/>
</dbReference>
<dbReference type="Proteomes" id="UP000494115">
    <property type="component" value="Unassembled WGS sequence"/>
</dbReference>
<sequence length="337" mass="36518">MKAIAYRKSLPISDAQSLIDIDLPDPTPGERDLLVEVHAISVNPVDTKVRKNMAPAEGETKVLGWDVAGIVRSIGSGVSLFKPGDRVWYAGSLIRPGANSELHVVDERIAGHMPKKADFASAAALPLTALTAWELLFDRMEIPEGPATAGKSLLVIGAAGGVGSILVQLARQLTGLTVIGTASRPETTGWLKELGAHHVIDHSKPLSEELKRIGIPNVEYIVSLNQTDKHFSEIVESIAPQGKFGLIDDPDAIDVRLLKRKSVSLHWELMYTRSMFGTDDMIRQHELLERIAGMIDAGTLRTTVAEHFGTINATNLKKAHALLESQKAKGKIVLEGF</sequence>
<dbReference type="Pfam" id="PF08240">
    <property type="entry name" value="ADH_N"/>
    <property type="match status" value="1"/>
</dbReference>
<dbReference type="CDD" id="cd08252">
    <property type="entry name" value="AL_MDR"/>
    <property type="match status" value="1"/>
</dbReference>
<dbReference type="GO" id="GO:0003723">
    <property type="term" value="F:RNA binding"/>
    <property type="evidence" value="ECO:0007669"/>
    <property type="project" value="UniProtKB-KW"/>
</dbReference>
<evidence type="ECO:0000256" key="1">
    <source>
        <dbReference type="ARBA" id="ARBA00004496"/>
    </source>
</evidence>
<keyword evidence="6" id="KW-0479">Metal-binding</keyword>
<keyword evidence="9" id="KW-1185">Reference proteome</keyword>
<dbReference type="InterPro" id="IPR051603">
    <property type="entry name" value="Zinc-ADH_QOR/CCCR"/>
</dbReference>
<dbReference type="InterPro" id="IPR036291">
    <property type="entry name" value="NAD(P)-bd_dom_sf"/>
</dbReference>
<evidence type="ECO:0000313" key="9">
    <source>
        <dbReference type="Proteomes" id="UP000494115"/>
    </source>
</evidence>
<dbReference type="GO" id="GO:0008270">
    <property type="term" value="F:zinc ion binding"/>
    <property type="evidence" value="ECO:0007669"/>
    <property type="project" value="InterPro"/>
</dbReference>
<dbReference type="SMART" id="SM00829">
    <property type="entry name" value="PKS_ER"/>
    <property type="match status" value="1"/>
</dbReference>
<dbReference type="InterPro" id="IPR020843">
    <property type="entry name" value="ER"/>
</dbReference>
<dbReference type="AlphaFoldDB" id="A0A6S7AX19"/>
<accession>A0A6S7AX19</accession>
<dbReference type="InterPro" id="IPR002364">
    <property type="entry name" value="Quin_OxRdtase/zeta-crystal_CS"/>
</dbReference>
<dbReference type="SUPFAM" id="SSF51735">
    <property type="entry name" value="NAD(P)-binding Rossmann-fold domains"/>
    <property type="match status" value="1"/>
</dbReference>
<name>A0A6S7AX19_9BURK</name>
<evidence type="ECO:0000259" key="7">
    <source>
        <dbReference type="SMART" id="SM00829"/>
    </source>
</evidence>
<keyword evidence="4" id="KW-0521">NADP</keyword>
<dbReference type="PANTHER" id="PTHR44154:SF1">
    <property type="entry name" value="QUINONE OXIDOREDUCTASE"/>
    <property type="match status" value="1"/>
</dbReference>
<evidence type="ECO:0000256" key="5">
    <source>
        <dbReference type="ARBA" id="ARBA00022884"/>
    </source>
</evidence>
<evidence type="ECO:0000256" key="2">
    <source>
        <dbReference type="ARBA" id="ARBA00011881"/>
    </source>
</evidence>
<evidence type="ECO:0000313" key="8">
    <source>
        <dbReference type="EMBL" id="CAB3779881.1"/>
    </source>
</evidence>
<dbReference type="Gene3D" id="3.40.50.720">
    <property type="entry name" value="NAD(P)-binding Rossmann-like Domain"/>
    <property type="match status" value="1"/>
</dbReference>
<keyword evidence="5" id="KW-0694">RNA-binding</keyword>
<comment type="subcellular location">
    <subcellularLocation>
        <location evidence="1">Cytoplasm</location>
    </subcellularLocation>
</comment>
<dbReference type="PROSITE" id="PS01162">
    <property type="entry name" value="QOR_ZETA_CRYSTAL"/>
    <property type="match status" value="1"/>
</dbReference>
<proteinExistence type="inferred from homology"/>
<dbReference type="Gene3D" id="3.90.180.10">
    <property type="entry name" value="Medium-chain alcohol dehydrogenases, catalytic domain"/>
    <property type="match status" value="1"/>
</dbReference>
<evidence type="ECO:0000256" key="6">
    <source>
        <dbReference type="RuleBase" id="RU364000"/>
    </source>
</evidence>
<protein>
    <recommendedName>
        <fullName evidence="6">Zinc-type alcohol dehydrogenase-like protein</fullName>
    </recommendedName>
</protein>
<reference evidence="8 9" key="1">
    <citation type="submission" date="2020-04" db="EMBL/GenBank/DDBJ databases">
        <authorList>
            <person name="De Canck E."/>
        </authorList>
    </citation>
    <scope>NUCLEOTIDE SEQUENCE [LARGE SCALE GENOMIC DNA]</scope>
    <source>
        <strain evidence="8 9">LMG 28138</strain>
    </source>
</reference>
<evidence type="ECO:0000256" key="4">
    <source>
        <dbReference type="ARBA" id="ARBA00022857"/>
    </source>
</evidence>
<dbReference type="GO" id="GO:0016491">
    <property type="term" value="F:oxidoreductase activity"/>
    <property type="evidence" value="ECO:0007669"/>
    <property type="project" value="UniProtKB-KW"/>
</dbReference>
<dbReference type="RefSeq" id="WP_175103462.1">
    <property type="nucleotide sequence ID" value="NZ_CADIKM010000003.1"/>
</dbReference>
<organism evidence="8 9">
    <name type="scientific">Pararobbsia alpina</name>
    <dbReference type="NCBI Taxonomy" id="621374"/>
    <lineage>
        <taxon>Bacteria</taxon>
        <taxon>Pseudomonadati</taxon>
        <taxon>Pseudomonadota</taxon>
        <taxon>Betaproteobacteria</taxon>
        <taxon>Burkholderiales</taxon>
        <taxon>Burkholderiaceae</taxon>
        <taxon>Pararobbsia</taxon>
    </lineage>
</organism>
<keyword evidence="3" id="KW-0963">Cytoplasm</keyword>
<dbReference type="InterPro" id="IPR013154">
    <property type="entry name" value="ADH-like_N"/>
</dbReference>
<gene>
    <name evidence="8" type="ORF">LMG28138_00919</name>
</gene>
<dbReference type="SUPFAM" id="SSF50129">
    <property type="entry name" value="GroES-like"/>
    <property type="match status" value="1"/>
</dbReference>
<comment type="similarity">
    <text evidence="6">Belongs to the zinc-containing alcohol dehydrogenase family. Quinone oxidoreductase subfamily.</text>
</comment>
<dbReference type="InterPro" id="IPR011032">
    <property type="entry name" value="GroES-like_sf"/>
</dbReference>
<evidence type="ECO:0000256" key="3">
    <source>
        <dbReference type="ARBA" id="ARBA00022490"/>
    </source>
</evidence>
<dbReference type="GO" id="GO:0005737">
    <property type="term" value="C:cytoplasm"/>
    <property type="evidence" value="ECO:0007669"/>
    <property type="project" value="UniProtKB-SubCell"/>
</dbReference>